<dbReference type="KEGG" id="csv:101214210"/>
<dbReference type="GO" id="GO:0016760">
    <property type="term" value="F:cellulose synthase (UDP-forming) activity"/>
    <property type="evidence" value="ECO:0007669"/>
    <property type="project" value="InterPro"/>
</dbReference>
<evidence type="ECO:0000256" key="4">
    <source>
        <dbReference type="ARBA" id="ARBA00022692"/>
    </source>
</evidence>
<evidence type="ECO:0000256" key="1">
    <source>
        <dbReference type="ARBA" id="ARBA00004127"/>
    </source>
</evidence>
<evidence type="ECO:0000256" key="11">
    <source>
        <dbReference type="SAM" id="Phobius"/>
    </source>
</evidence>
<dbReference type="eggNOG" id="ENOG502QQE5">
    <property type="taxonomic scope" value="Eukaryota"/>
</dbReference>
<sequence length="740" mass="85060">MVSEAWQGAYVTHLRPLQTLINRAQILLHSIALLLLIFYRLSFFFLNQQPKHFFPWLLVFISELLLAFIWLLGRAFRWRPQITKHVLLPPDKLRPQLPLPAIDVFICTADPEKEPTLEVMNTLISAMTLDYPPDKLHIYFSDDAGSPVTLHGVREARRFSRWWVPFCRKYGITQPCPMAYFSHAPEDRRRDIPRDDEFVEQKLIKEKYEEFKNGIRDGTKKWAGDAAVSSRVDHPALVQIIKCNNDDSDDGEEKSRNEIELPLLVYVAREKKPSHPHHFKAGALNVLLRVSGAMSNSPYILVLDCDMYCNDSTSARQAMQFHLHPHFSNSLSFVQFPQKFYNATRNDIYDSQLRSFFTVEWSGMNNLQGPVLSGTCFYIKRFSLYGTSPHDKDSSKHIRDFEASNKFIKSMNENNRSRDIAVEEAQHLASCTYETGSKWGQKVGFFYDALVEDFLTGLALHSQGWRSVFSNPERPQFLGSGTTNLNQVLLQETRWSSGLLEVATSRFCPLFYGSQRSMMSLLQRMCYAQLSFFPLYYSFPIWILATIPHLCLLHGIPIFPKVSSPFFLVYCFIFISATFSHLHEVLISEGSVKKWLNEQRIWMIKGITARSYGSLDILMKKFGARNVSFVPTNKVTDDDQMQRYEMDVYDFQASILFLAPMAGLVVLNLVALAVGLGRIVASLENWEETFGQLFLCFYILLMSFPIIEAMVLRTDKACFPFKVTLGSSLVVLLFLYLLSV</sequence>
<feature type="transmembrane region" description="Helical" evidence="11">
    <location>
        <begin position="26"/>
        <end position="47"/>
    </location>
</feature>
<dbReference type="GO" id="GO:0016759">
    <property type="term" value="F:cellulose synthase activity"/>
    <property type="evidence" value="ECO:0000318"/>
    <property type="project" value="GO_Central"/>
</dbReference>
<dbReference type="GO" id="GO:0071555">
    <property type="term" value="P:cell wall organization"/>
    <property type="evidence" value="ECO:0007669"/>
    <property type="project" value="UniProtKB-KW"/>
</dbReference>
<feature type="transmembrane region" description="Helical" evidence="11">
    <location>
        <begin position="653"/>
        <end position="677"/>
    </location>
</feature>
<evidence type="ECO:0008006" key="14">
    <source>
        <dbReference type="Google" id="ProtNLM"/>
    </source>
</evidence>
<reference evidence="12 13" key="4">
    <citation type="journal article" date="2011" name="BMC Genomics">
        <title>RNA-Seq improves annotation of protein-coding genes in the cucumber genome.</title>
        <authorList>
            <person name="Li Z."/>
            <person name="Zhang Z."/>
            <person name="Yan P."/>
            <person name="Huang S."/>
            <person name="Fei Z."/>
            <person name="Lin K."/>
        </authorList>
    </citation>
    <scope>NUCLEOTIDE SEQUENCE [LARGE SCALE GENOMIC DNA]</scope>
    <source>
        <strain evidence="13">cv. 9930</strain>
    </source>
</reference>
<keyword evidence="6 11" id="KW-0472">Membrane</keyword>
<evidence type="ECO:0000256" key="7">
    <source>
        <dbReference type="ARBA" id="ARBA00023316"/>
    </source>
</evidence>
<feature type="binding site" evidence="10">
    <location>
        <position position="280"/>
    </location>
    <ligand>
        <name>Mn(2+)</name>
        <dbReference type="ChEBI" id="CHEBI:29035"/>
    </ligand>
</feature>
<evidence type="ECO:0000256" key="2">
    <source>
        <dbReference type="ARBA" id="ARBA00022676"/>
    </source>
</evidence>
<gene>
    <name evidence="12" type="ORF">Csa_3G141890</name>
</gene>
<feature type="transmembrane region" description="Helical" evidence="11">
    <location>
        <begin position="53"/>
        <end position="72"/>
    </location>
</feature>
<organism evidence="12 13">
    <name type="scientific">Cucumis sativus</name>
    <name type="common">Cucumber</name>
    <dbReference type="NCBI Taxonomy" id="3659"/>
    <lineage>
        <taxon>Eukaryota</taxon>
        <taxon>Viridiplantae</taxon>
        <taxon>Streptophyta</taxon>
        <taxon>Embryophyta</taxon>
        <taxon>Tracheophyta</taxon>
        <taxon>Spermatophyta</taxon>
        <taxon>Magnoliopsida</taxon>
        <taxon>eudicotyledons</taxon>
        <taxon>Gunneridae</taxon>
        <taxon>Pentapetalae</taxon>
        <taxon>rosids</taxon>
        <taxon>fabids</taxon>
        <taxon>Cucurbitales</taxon>
        <taxon>Cucurbitaceae</taxon>
        <taxon>Benincaseae</taxon>
        <taxon>Cucumis</taxon>
    </lineage>
</organism>
<feature type="transmembrane region" description="Helical" evidence="11">
    <location>
        <begin position="689"/>
        <end position="707"/>
    </location>
</feature>
<feature type="active site" evidence="8">
    <location>
        <position position="453"/>
    </location>
</feature>
<dbReference type="GO" id="GO:0012505">
    <property type="term" value="C:endomembrane system"/>
    <property type="evidence" value="ECO:0007669"/>
    <property type="project" value="UniProtKB-SubCell"/>
</dbReference>
<dbReference type="Gramene" id="KGN56893">
    <property type="protein sequence ID" value="KGN56893"/>
    <property type="gene ID" value="Csa_3G141890"/>
</dbReference>
<keyword evidence="13" id="KW-1185">Reference proteome</keyword>
<dbReference type="GO" id="GO:0005886">
    <property type="term" value="C:plasma membrane"/>
    <property type="evidence" value="ECO:0000318"/>
    <property type="project" value="GO_Central"/>
</dbReference>
<dbReference type="GO" id="GO:0030244">
    <property type="term" value="P:cellulose biosynthetic process"/>
    <property type="evidence" value="ECO:0000318"/>
    <property type="project" value="GO_Central"/>
</dbReference>
<protein>
    <recommendedName>
        <fullName evidence="14">Cellulose synthase-like protein G2</fullName>
    </recommendedName>
</protein>
<evidence type="ECO:0000256" key="5">
    <source>
        <dbReference type="ARBA" id="ARBA00022989"/>
    </source>
</evidence>
<dbReference type="GO" id="GO:0009833">
    <property type="term" value="P:plant-type primary cell wall biogenesis"/>
    <property type="evidence" value="ECO:0000318"/>
    <property type="project" value="GO_Central"/>
</dbReference>
<evidence type="ECO:0000256" key="3">
    <source>
        <dbReference type="ARBA" id="ARBA00022679"/>
    </source>
</evidence>
<keyword evidence="2" id="KW-0328">Glycosyltransferase</keyword>
<feature type="binding site" evidence="10">
    <location>
        <position position="304"/>
    </location>
    <ligand>
        <name>Mn(2+)</name>
        <dbReference type="ChEBI" id="CHEBI:29035"/>
    </ligand>
</feature>
<evidence type="ECO:0000256" key="10">
    <source>
        <dbReference type="PIRSR" id="PIRSR605150-3"/>
    </source>
</evidence>
<evidence type="ECO:0000313" key="12">
    <source>
        <dbReference type="EMBL" id="KGN56893.1"/>
    </source>
</evidence>
<dbReference type="Gene3D" id="3.90.550.10">
    <property type="entry name" value="Spore Coat Polysaccharide Biosynthesis Protein SpsA, Chain A"/>
    <property type="match status" value="2"/>
</dbReference>
<dbReference type="OrthoDB" id="72851at2759"/>
<proteinExistence type="predicted"/>
<dbReference type="EMBL" id="CM002924">
    <property type="protein sequence ID" value="KGN56893.1"/>
    <property type="molecule type" value="Genomic_DNA"/>
</dbReference>
<accession>A0A0A0L580</accession>
<evidence type="ECO:0000256" key="6">
    <source>
        <dbReference type="ARBA" id="ARBA00023136"/>
    </source>
</evidence>
<dbReference type="Proteomes" id="UP000029981">
    <property type="component" value="Chromosome 3"/>
</dbReference>
<feature type="binding site" evidence="9">
    <location>
        <position position="114"/>
    </location>
    <ligand>
        <name>UDP-alpha-D-glucose</name>
        <dbReference type="ChEBI" id="CHEBI:58885"/>
    </ligand>
</feature>
<dbReference type="SUPFAM" id="SSF53448">
    <property type="entry name" value="Nucleotide-diphospho-sugar transferases"/>
    <property type="match status" value="1"/>
</dbReference>
<reference evidence="12 13" key="2">
    <citation type="journal article" date="2009" name="PLoS ONE">
        <title>An integrated genetic and cytogenetic map of the cucumber genome.</title>
        <authorList>
            <person name="Ren Y."/>
            <person name="Zhang Z."/>
            <person name="Liu J."/>
            <person name="Staub J.E."/>
            <person name="Han Y."/>
            <person name="Cheng Z."/>
            <person name="Li X."/>
            <person name="Lu J."/>
            <person name="Miao H."/>
            <person name="Kang H."/>
            <person name="Xie B."/>
            <person name="Gu X."/>
            <person name="Wang X."/>
            <person name="Du Y."/>
            <person name="Jin W."/>
            <person name="Huang S."/>
        </authorList>
    </citation>
    <scope>NUCLEOTIDE SEQUENCE [LARGE SCALE GENOMIC DNA]</scope>
    <source>
        <strain evidence="13">cv. 9930</strain>
    </source>
</reference>
<reference evidence="12 13" key="3">
    <citation type="journal article" date="2010" name="BMC Genomics">
        <title>Transcriptome sequencing and comparative analysis of cucumber flowers with different sex types.</title>
        <authorList>
            <person name="Guo S."/>
            <person name="Zheng Y."/>
            <person name="Joung J.G."/>
            <person name="Liu S."/>
            <person name="Zhang Z."/>
            <person name="Crasta O.R."/>
            <person name="Sobral B.W."/>
            <person name="Xu Y."/>
            <person name="Huang S."/>
            <person name="Fei Z."/>
        </authorList>
    </citation>
    <scope>NUCLEOTIDE SEQUENCE [LARGE SCALE GENOMIC DNA]</scope>
    <source>
        <strain evidence="13">cv. 9930</strain>
    </source>
</reference>
<evidence type="ECO:0000256" key="9">
    <source>
        <dbReference type="PIRSR" id="PIRSR605150-2"/>
    </source>
</evidence>
<keyword evidence="3" id="KW-0808">Transferase</keyword>
<dbReference type="STRING" id="3659.A0A0A0L580"/>
<dbReference type="InterPro" id="IPR029044">
    <property type="entry name" value="Nucleotide-diphossugar_trans"/>
</dbReference>
<feature type="transmembrane region" description="Helical" evidence="11">
    <location>
        <begin position="526"/>
        <end position="547"/>
    </location>
</feature>
<evidence type="ECO:0000313" key="13">
    <source>
        <dbReference type="Proteomes" id="UP000029981"/>
    </source>
</evidence>
<feature type="transmembrane region" description="Helical" evidence="11">
    <location>
        <begin position="719"/>
        <end position="738"/>
    </location>
</feature>
<reference evidence="12 13" key="1">
    <citation type="journal article" date="2009" name="Nat. Genet.">
        <title>The genome of the cucumber, Cucumis sativus L.</title>
        <authorList>
            <person name="Huang S."/>
            <person name="Li R."/>
            <person name="Zhang Z."/>
            <person name="Li L."/>
            <person name="Gu X."/>
            <person name="Fan W."/>
            <person name="Lucas W.J."/>
            <person name="Wang X."/>
            <person name="Xie B."/>
            <person name="Ni P."/>
            <person name="Ren Y."/>
            <person name="Zhu H."/>
            <person name="Li J."/>
            <person name="Lin K."/>
            <person name="Jin W."/>
            <person name="Fei Z."/>
            <person name="Li G."/>
            <person name="Staub J."/>
            <person name="Kilian A."/>
            <person name="van der Vossen E.A."/>
            <person name="Wu Y."/>
            <person name="Guo J."/>
            <person name="He J."/>
            <person name="Jia Z."/>
            <person name="Ren Y."/>
            <person name="Tian G."/>
            <person name="Lu Y."/>
            <person name="Ruan J."/>
            <person name="Qian W."/>
            <person name="Wang M."/>
            <person name="Huang Q."/>
            <person name="Li B."/>
            <person name="Xuan Z."/>
            <person name="Cao J."/>
            <person name="Asan"/>
            <person name="Wu Z."/>
            <person name="Zhang J."/>
            <person name="Cai Q."/>
            <person name="Bai Y."/>
            <person name="Zhao B."/>
            <person name="Han Y."/>
            <person name="Li Y."/>
            <person name="Li X."/>
            <person name="Wang S."/>
            <person name="Shi Q."/>
            <person name="Liu S."/>
            <person name="Cho W.K."/>
            <person name="Kim J.Y."/>
            <person name="Xu Y."/>
            <person name="Heller-Uszynska K."/>
            <person name="Miao H."/>
            <person name="Cheng Z."/>
            <person name="Zhang S."/>
            <person name="Wu J."/>
            <person name="Yang Y."/>
            <person name="Kang H."/>
            <person name="Li M."/>
            <person name="Liang H."/>
            <person name="Ren X."/>
            <person name="Shi Z."/>
            <person name="Wen M."/>
            <person name="Jian M."/>
            <person name="Yang H."/>
            <person name="Zhang G."/>
            <person name="Yang Z."/>
            <person name="Chen R."/>
            <person name="Liu S."/>
            <person name="Li J."/>
            <person name="Ma L."/>
            <person name="Liu H."/>
            <person name="Zhou Y."/>
            <person name="Zhao J."/>
            <person name="Fang X."/>
            <person name="Li G."/>
            <person name="Fang L."/>
            <person name="Li Y."/>
            <person name="Liu D."/>
            <person name="Zheng H."/>
            <person name="Zhang Y."/>
            <person name="Qin N."/>
            <person name="Li Z."/>
            <person name="Yang G."/>
            <person name="Yang S."/>
            <person name="Bolund L."/>
            <person name="Kristiansen K."/>
            <person name="Zheng H."/>
            <person name="Li S."/>
            <person name="Zhang X."/>
            <person name="Yang H."/>
            <person name="Wang J."/>
            <person name="Sun R."/>
            <person name="Zhang B."/>
            <person name="Jiang S."/>
            <person name="Wang J."/>
            <person name="Du Y."/>
            <person name="Li S."/>
        </authorList>
    </citation>
    <scope>NUCLEOTIDE SEQUENCE [LARGE SCALE GENOMIC DNA]</scope>
    <source>
        <strain evidence="13">cv. 9930</strain>
    </source>
</reference>
<feature type="binding site" evidence="9">
    <location>
        <position position="143"/>
    </location>
    <ligand>
        <name>UDP-alpha-D-glucose</name>
        <dbReference type="ChEBI" id="CHEBI:58885"/>
    </ligand>
</feature>
<evidence type="ECO:0000256" key="8">
    <source>
        <dbReference type="PIRSR" id="PIRSR605150-1"/>
    </source>
</evidence>
<keyword evidence="5 11" id="KW-1133">Transmembrane helix</keyword>
<dbReference type="PANTHER" id="PTHR13301">
    <property type="entry name" value="X-BOX TRANSCRIPTION FACTOR-RELATED"/>
    <property type="match status" value="1"/>
</dbReference>
<name>A0A0A0L580_CUCSA</name>
<feature type="active site" evidence="8">
    <location>
        <position position="143"/>
    </location>
</feature>
<dbReference type="InterPro" id="IPR005150">
    <property type="entry name" value="Cellulose_synth"/>
</dbReference>
<comment type="subcellular location">
    <subcellularLocation>
        <location evidence="1">Endomembrane system</location>
        <topology evidence="1">Multi-pass membrane protein</topology>
    </subcellularLocation>
</comment>
<keyword evidence="4 11" id="KW-0812">Transmembrane</keyword>
<dbReference type="AlphaFoldDB" id="A0A0A0L580"/>
<keyword evidence="7" id="KW-0961">Cell wall biogenesis/degradation</keyword>
<dbReference type="OMA" id="GGVYRIM"/>
<feature type="binding site" evidence="9">
    <location>
        <position position="113"/>
    </location>
    <ligand>
        <name>UDP-alpha-D-glucose</name>
        <dbReference type="ChEBI" id="CHEBI:58885"/>
    </ligand>
</feature>
<dbReference type="Pfam" id="PF03552">
    <property type="entry name" value="Cellulose_synt"/>
    <property type="match status" value="2"/>
</dbReference>
<feature type="transmembrane region" description="Helical" evidence="11">
    <location>
        <begin position="567"/>
        <end position="587"/>
    </location>
</feature>